<name>A0A1G2NCX8_9BACT</name>
<dbReference type="AlphaFoldDB" id="A0A1G2NCX8"/>
<protein>
    <submittedName>
        <fullName evidence="1">Uncharacterized protein</fullName>
    </submittedName>
</protein>
<dbReference type="Proteomes" id="UP000177797">
    <property type="component" value="Unassembled WGS sequence"/>
</dbReference>
<evidence type="ECO:0000313" key="1">
    <source>
        <dbReference type="EMBL" id="OHA33944.1"/>
    </source>
</evidence>
<comment type="caution">
    <text evidence="1">The sequence shown here is derived from an EMBL/GenBank/DDBJ whole genome shotgun (WGS) entry which is preliminary data.</text>
</comment>
<accession>A0A1G2NCX8</accession>
<sequence length="147" mass="15911">MKPTTSRKTIIIEIVALVVLALFLFVSVQRGSPPNGEADIAAPQFTAPMYADNESPNALIRPLYLDVLVGGLAGLTAEKKQNIADFKQKILTRIASREPLSESEKSVLQISISTAEKPPMGAIVVADQTVFNFTSEELARIESAIKK</sequence>
<dbReference type="EMBL" id="MHSA01000021">
    <property type="protein sequence ID" value="OHA33944.1"/>
    <property type="molecule type" value="Genomic_DNA"/>
</dbReference>
<gene>
    <name evidence="1" type="ORF">A2938_02905</name>
</gene>
<proteinExistence type="predicted"/>
<reference evidence="1 2" key="1">
    <citation type="journal article" date="2016" name="Nat. Commun.">
        <title>Thousands of microbial genomes shed light on interconnected biogeochemical processes in an aquifer system.</title>
        <authorList>
            <person name="Anantharaman K."/>
            <person name="Brown C.T."/>
            <person name="Hug L.A."/>
            <person name="Sharon I."/>
            <person name="Castelle C.J."/>
            <person name="Probst A.J."/>
            <person name="Thomas B.C."/>
            <person name="Singh A."/>
            <person name="Wilkins M.J."/>
            <person name="Karaoz U."/>
            <person name="Brodie E.L."/>
            <person name="Williams K.H."/>
            <person name="Hubbard S.S."/>
            <person name="Banfield J.F."/>
        </authorList>
    </citation>
    <scope>NUCLEOTIDE SEQUENCE [LARGE SCALE GENOMIC DNA]</scope>
</reference>
<organism evidence="1 2">
    <name type="scientific">Candidatus Taylorbacteria bacterium RIFCSPLOWO2_01_FULL_48_100</name>
    <dbReference type="NCBI Taxonomy" id="1802322"/>
    <lineage>
        <taxon>Bacteria</taxon>
        <taxon>Candidatus Tayloriibacteriota</taxon>
    </lineage>
</organism>
<evidence type="ECO:0000313" key="2">
    <source>
        <dbReference type="Proteomes" id="UP000177797"/>
    </source>
</evidence>